<geneLocation type="mitochondrion" evidence="2"/>
<feature type="transmembrane region" description="Helical" evidence="1">
    <location>
        <begin position="6"/>
        <end position="28"/>
    </location>
</feature>
<reference evidence="2" key="1">
    <citation type="journal article" date="2008" name="Mol. Biol. Evol.">
        <title>Parallel evolution of truncated transfer RNA genes in arachnid mitochondrial genomes.</title>
        <authorList>
            <person name="Masta S.E."/>
            <person name="Boore J.L."/>
        </authorList>
    </citation>
    <scope>NUCLEOTIDE SEQUENCE</scope>
</reference>
<gene>
    <name evidence="2" type="primary">ATP8</name>
</gene>
<evidence type="ECO:0000313" key="2">
    <source>
        <dbReference type="EMBL" id="ACA62659.1"/>
    </source>
</evidence>
<evidence type="ECO:0000256" key="1">
    <source>
        <dbReference type="SAM" id="Phobius"/>
    </source>
</evidence>
<proteinExistence type="predicted"/>
<dbReference type="AlphaFoldDB" id="B2CKU7"/>
<keyword evidence="1" id="KW-1133">Transmembrane helix</keyword>
<accession>B2CKU7</accession>
<sequence length="49" mass="5605">MPQLSPILWELFPFVLVLPVVVMVVSLFQENEIIGDGGVSCMTWKLIEW</sequence>
<dbReference type="EMBL" id="EU523754">
    <property type="protein sequence ID" value="ACA62659.1"/>
    <property type="molecule type" value="Genomic_DNA"/>
</dbReference>
<protein>
    <submittedName>
        <fullName evidence="2">ATP synthase subunit 8</fullName>
    </submittedName>
</protein>
<keyword evidence="2" id="KW-0496">Mitochondrion</keyword>
<keyword evidence="1" id="KW-0812">Transmembrane</keyword>
<name>B2CKU7_9ARAC</name>
<keyword evidence="1" id="KW-0472">Membrane</keyword>
<organism evidence="2">
    <name type="scientific">Calisoga longitarsis</name>
    <dbReference type="NCBI Taxonomy" id="394809"/>
    <lineage>
        <taxon>Eukaryota</taxon>
        <taxon>Metazoa</taxon>
        <taxon>Ecdysozoa</taxon>
        <taxon>Arthropoda</taxon>
        <taxon>Chelicerata</taxon>
        <taxon>Arachnida</taxon>
        <taxon>Araneae</taxon>
        <taxon>Mygalomorphae</taxon>
        <taxon>Avicularoidea</taxon>
        <taxon>Nemesiidae</taxon>
        <taxon>Calisoga</taxon>
    </lineage>
</organism>